<dbReference type="EMBL" id="CATQJA010002635">
    <property type="protein sequence ID" value="CAJ0574997.1"/>
    <property type="molecule type" value="Genomic_DNA"/>
</dbReference>
<comment type="caution">
    <text evidence="2">The sequence shown here is derived from an EMBL/GenBank/DDBJ whole genome shotgun (WGS) entry which is preliminary data.</text>
</comment>
<dbReference type="SUPFAM" id="SSF49265">
    <property type="entry name" value="Fibronectin type III"/>
    <property type="match status" value="1"/>
</dbReference>
<proteinExistence type="predicted"/>
<reference evidence="2" key="1">
    <citation type="submission" date="2023-06" db="EMBL/GenBank/DDBJ databases">
        <authorList>
            <person name="Delattre M."/>
        </authorList>
    </citation>
    <scope>NUCLEOTIDE SEQUENCE</scope>
    <source>
        <strain evidence="2">AF72</strain>
    </source>
</reference>
<evidence type="ECO:0000313" key="4">
    <source>
        <dbReference type="Proteomes" id="UP001177023"/>
    </source>
</evidence>
<protein>
    <submittedName>
        <fullName evidence="2">Uncharacterized protein</fullName>
    </submittedName>
</protein>
<dbReference type="InterPro" id="IPR003961">
    <property type="entry name" value="FN3_dom"/>
</dbReference>
<feature type="region of interest" description="Disordered" evidence="1">
    <location>
        <begin position="103"/>
        <end position="125"/>
    </location>
</feature>
<keyword evidence="4" id="KW-1185">Reference proteome</keyword>
<evidence type="ECO:0000313" key="2">
    <source>
        <dbReference type="EMBL" id="CAJ0564957.1"/>
    </source>
</evidence>
<dbReference type="Proteomes" id="UP001177023">
    <property type="component" value="Unassembled WGS sequence"/>
</dbReference>
<accession>A0AA36CBD9</accession>
<evidence type="ECO:0000313" key="3">
    <source>
        <dbReference type="EMBL" id="CAJ0574997.1"/>
    </source>
</evidence>
<name>A0AA36CBD9_9BILA</name>
<organism evidence="2 4">
    <name type="scientific">Mesorhabditis spiculigera</name>
    <dbReference type="NCBI Taxonomy" id="96644"/>
    <lineage>
        <taxon>Eukaryota</taxon>
        <taxon>Metazoa</taxon>
        <taxon>Ecdysozoa</taxon>
        <taxon>Nematoda</taxon>
        <taxon>Chromadorea</taxon>
        <taxon>Rhabditida</taxon>
        <taxon>Rhabditina</taxon>
        <taxon>Rhabditomorpha</taxon>
        <taxon>Rhabditoidea</taxon>
        <taxon>Rhabditidae</taxon>
        <taxon>Mesorhabditinae</taxon>
        <taxon>Mesorhabditis</taxon>
    </lineage>
</organism>
<dbReference type="EMBL" id="CATQJA010000945">
    <property type="protein sequence ID" value="CAJ0564957.1"/>
    <property type="molecule type" value="Genomic_DNA"/>
</dbReference>
<feature type="non-terminal residue" evidence="2">
    <location>
        <position position="1"/>
    </location>
</feature>
<dbReference type="Gene3D" id="2.60.40.10">
    <property type="entry name" value="Immunoglobulins"/>
    <property type="match status" value="1"/>
</dbReference>
<gene>
    <name evidence="3" type="ORF">MSPICULIGERA_LOCUS13316</name>
    <name evidence="2" type="ORF">MSPICULIGERA_LOCUS3620</name>
</gene>
<dbReference type="InterPro" id="IPR013783">
    <property type="entry name" value="Ig-like_fold"/>
</dbReference>
<sequence length="125" mass="14570">MLSYMNVAPGEVILSWTFPEYLRHLVTGSLLLYTHHKEAPIDQWKRVDIDGTAVKSYHLRQLHMGETYYVQIAPKLHDGRYATQYAENLEMVVDAVVMRRGNEQPRDPLDLSNPALPPRRRARHF</sequence>
<dbReference type="CDD" id="cd00063">
    <property type="entry name" value="FN3"/>
    <property type="match status" value="1"/>
</dbReference>
<dbReference type="AlphaFoldDB" id="A0AA36CBD9"/>
<dbReference type="InterPro" id="IPR036116">
    <property type="entry name" value="FN3_sf"/>
</dbReference>
<evidence type="ECO:0000256" key="1">
    <source>
        <dbReference type="SAM" id="MobiDB-lite"/>
    </source>
</evidence>